<dbReference type="InterPro" id="IPR006664">
    <property type="entry name" value="OMP_bac"/>
</dbReference>
<accession>A0A2U0ZGE1</accession>
<evidence type="ECO:0000256" key="3">
    <source>
        <dbReference type="ARBA" id="ARBA00023136"/>
    </source>
</evidence>
<dbReference type="HAMAP" id="MF_02204">
    <property type="entry name" value="Pal"/>
    <property type="match status" value="1"/>
</dbReference>
<dbReference type="InterPro" id="IPR014169">
    <property type="entry name" value="Pal_lipo_C"/>
</dbReference>
<dbReference type="GO" id="GO:0009279">
    <property type="term" value="C:cell outer membrane"/>
    <property type="evidence" value="ECO:0007669"/>
    <property type="project" value="UniProtKB-SubCell"/>
</dbReference>
<feature type="region of interest" description="Disordered" evidence="9">
    <location>
        <begin position="26"/>
        <end position="56"/>
    </location>
</feature>
<dbReference type="Proteomes" id="UP000247772">
    <property type="component" value="Unassembled WGS sequence"/>
</dbReference>
<gene>
    <name evidence="8" type="primary">pal</name>
    <name evidence="13" type="ORF">C7410_15537</name>
    <name evidence="12" type="ORF">FHX59_000782</name>
</gene>
<dbReference type="InterPro" id="IPR006665">
    <property type="entry name" value="OmpA-like"/>
</dbReference>
<comment type="function">
    <text evidence="8">Part of the Tol-Pal system, which plays a role in outer membrane invagination during cell division and is important for maintaining outer membrane integrity.</text>
</comment>
<evidence type="ECO:0000256" key="2">
    <source>
        <dbReference type="ARBA" id="ARBA00022729"/>
    </source>
</evidence>
<dbReference type="CDD" id="cd07185">
    <property type="entry name" value="OmpA_C-like"/>
    <property type="match status" value="1"/>
</dbReference>
<keyword evidence="4 8" id="KW-0564">Palmitate</keyword>
<organism evidence="13 14">
    <name type="scientific">Paraburkholderia silvatlantica</name>
    <dbReference type="NCBI Taxonomy" id="321895"/>
    <lineage>
        <taxon>Bacteria</taxon>
        <taxon>Pseudomonadati</taxon>
        <taxon>Pseudomonadota</taxon>
        <taxon>Betaproteobacteria</taxon>
        <taxon>Burkholderiales</taxon>
        <taxon>Burkholderiaceae</taxon>
        <taxon>Paraburkholderia</taxon>
    </lineage>
</organism>
<reference evidence="13 14" key="1">
    <citation type="submission" date="2018-06" db="EMBL/GenBank/DDBJ databases">
        <title>Genomic Encyclopedia of Type Strains, Phase IV (KMG-V): Genome sequencing to study the core and pangenomes of soil and plant-associated prokaryotes.</title>
        <authorList>
            <person name="Whitman W."/>
        </authorList>
    </citation>
    <scope>NUCLEOTIDE SEQUENCE [LARGE SCALE GENOMIC DNA]</scope>
    <source>
        <strain evidence="13 14">SRCL-318</strain>
        <strain evidence="12 15">SRMrh-85</strain>
    </source>
</reference>
<evidence type="ECO:0000256" key="7">
    <source>
        <dbReference type="ARBA" id="ARBA00023306"/>
    </source>
</evidence>
<evidence type="ECO:0000259" key="11">
    <source>
        <dbReference type="PROSITE" id="PS51123"/>
    </source>
</evidence>
<evidence type="ECO:0000313" key="15">
    <source>
        <dbReference type="Proteomes" id="UP000533533"/>
    </source>
</evidence>
<keyword evidence="5 8" id="KW-0998">Cell outer membrane</keyword>
<evidence type="ECO:0000313" key="14">
    <source>
        <dbReference type="Proteomes" id="UP000247772"/>
    </source>
</evidence>
<dbReference type="EMBL" id="QJSQ01000055">
    <property type="protein sequence ID" value="PYE12569.1"/>
    <property type="molecule type" value="Genomic_DNA"/>
</dbReference>
<comment type="similarity">
    <text evidence="8">Belongs to the Pal lipoprotein family.</text>
</comment>
<keyword evidence="7 8" id="KW-0131">Cell cycle</keyword>
<dbReference type="EMBL" id="JACHVZ010000002">
    <property type="protein sequence ID" value="MBB2926375.1"/>
    <property type="molecule type" value="Genomic_DNA"/>
</dbReference>
<keyword evidence="1 8" id="KW-0132">Cell division</keyword>
<protein>
    <recommendedName>
        <fullName evidence="8">Peptidoglycan-associated lipoprotein</fullName>
        <shortName evidence="8">PAL</shortName>
    </recommendedName>
</protein>
<dbReference type="Proteomes" id="UP000533533">
    <property type="component" value="Unassembled WGS sequence"/>
</dbReference>
<comment type="caution">
    <text evidence="13">The sequence shown here is derived from an EMBL/GenBank/DDBJ whole genome shotgun (WGS) entry which is preliminary data.</text>
</comment>
<evidence type="ECO:0000256" key="10">
    <source>
        <dbReference type="SAM" id="SignalP"/>
    </source>
</evidence>
<dbReference type="Pfam" id="PF00691">
    <property type="entry name" value="OmpA"/>
    <property type="match status" value="1"/>
</dbReference>
<name>A0A2U0ZGE1_9BURK</name>
<dbReference type="Gene3D" id="3.30.1330.60">
    <property type="entry name" value="OmpA-like domain"/>
    <property type="match status" value="1"/>
</dbReference>
<dbReference type="InterPro" id="IPR039001">
    <property type="entry name" value="Pal"/>
</dbReference>
<keyword evidence="2 8" id="KW-0732">Signal</keyword>
<evidence type="ECO:0000256" key="1">
    <source>
        <dbReference type="ARBA" id="ARBA00022618"/>
    </source>
</evidence>
<proteinExistence type="inferred from homology"/>
<comment type="subcellular location">
    <subcellularLocation>
        <location evidence="8">Cell outer membrane</location>
        <topology evidence="8">Lipid-anchor</topology>
    </subcellularLocation>
</comment>
<dbReference type="RefSeq" id="WP_110388846.1">
    <property type="nucleotide sequence ID" value="NZ_JACHVZ010000002.1"/>
</dbReference>
<feature type="chain" id="PRO_5030057650" description="Peptidoglycan-associated lipoprotein" evidence="10">
    <location>
        <begin position="25"/>
        <end position="168"/>
    </location>
</feature>
<feature type="domain" description="OmpA-like" evidence="11">
    <location>
        <begin position="53"/>
        <end position="168"/>
    </location>
</feature>
<dbReference type="InterPro" id="IPR036737">
    <property type="entry name" value="OmpA-like_sf"/>
</dbReference>
<evidence type="ECO:0000256" key="6">
    <source>
        <dbReference type="ARBA" id="ARBA00023288"/>
    </source>
</evidence>
<comment type="subunit">
    <text evidence="8">The Tol-Pal system is composed of five core proteins: the inner membrane proteins TolA, TolQ and TolR, the periplasmic protein TolB and the outer membrane protein Pal. They form a network linking the inner and outer membranes and the peptidoglycan layer.</text>
</comment>
<dbReference type="PROSITE" id="PS51257">
    <property type="entry name" value="PROKAR_LIPOPROTEIN"/>
    <property type="match status" value="1"/>
</dbReference>
<evidence type="ECO:0000313" key="13">
    <source>
        <dbReference type="EMBL" id="PYE12569.1"/>
    </source>
</evidence>
<dbReference type="PRINTS" id="PR01021">
    <property type="entry name" value="OMPADOMAIN"/>
</dbReference>
<dbReference type="AlphaFoldDB" id="A0A2U0ZGE1"/>
<evidence type="ECO:0000256" key="8">
    <source>
        <dbReference type="HAMAP-Rule" id="MF_02204"/>
    </source>
</evidence>
<evidence type="ECO:0000256" key="4">
    <source>
        <dbReference type="ARBA" id="ARBA00023139"/>
    </source>
</evidence>
<dbReference type="NCBIfam" id="TIGR02802">
    <property type="entry name" value="Pal_lipo"/>
    <property type="match status" value="1"/>
</dbReference>
<dbReference type="GO" id="GO:0051301">
    <property type="term" value="P:cell division"/>
    <property type="evidence" value="ECO:0007669"/>
    <property type="project" value="UniProtKB-UniRule"/>
</dbReference>
<dbReference type="PROSITE" id="PS51123">
    <property type="entry name" value="OMPA_2"/>
    <property type="match status" value="1"/>
</dbReference>
<keyword evidence="6 8" id="KW-0449">Lipoprotein</keyword>
<dbReference type="PANTHER" id="PTHR30329:SF21">
    <property type="entry name" value="LIPOPROTEIN YIAD-RELATED"/>
    <property type="match status" value="1"/>
</dbReference>
<feature type="signal peptide" evidence="10">
    <location>
        <begin position="1"/>
        <end position="24"/>
    </location>
</feature>
<dbReference type="SUPFAM" id="SSF103088">
    <property type="entry name" value="OmpA-like"/>
    <property type="match status" value="1"/>
</dbReference>
<evidence type="ECO:0000313" key="12">
    <source>
        <dbReference type="EMBL" id="MBB2926375.1"/>
    </source>
</evidence>
<sequence>MSLNRSFIAILLLALLAGCHSATKAPESSGMANMNAATSQPVTGSTSTMDELNNPNSPLAKRSVYFDFDSYTVKGDYLQLLHAHADYLRSHPAQHVLIQGNTDERGTDEYNLALGQRRSEAVLHELETLGVPDSQLEAVSLGKEKPVAQGHDEASWAQNRRADLVYRH</sequence>
<dbReference type="OrthoDB" id="9809164at2"/>
<evidence type="ECO:0000256" key="5">
    <source>
        <dbReference type="ARBA" id="ARBA00023237"/>
    </source>
</evidence>
<feature type="compositionally biased region" description="Polar residues" evidence="9">
    <location>
        <begin position="30"/>
        <end position="56"/>
    </location>
</feature>
<keyword evidence="15" id="KW-1185">Reference proteome</keyword>
<dbReference type="InterPro" id="IPR050330">
    <property type="entry name" value="Bact_OuterMem_StrucFunc"/>
</dbReference>
<keyword evidence="3 8" id="KW-0472">Membrane</keyword>
<dbReference type="PANTHER" id="PTHR30329">
    <property type="entry name" value="STATOR ELEMENT OF FLAGELLAR MOTOR COMPLEX"/>
    <property type="match status" value="1"/>
</dbReference>
<evidence type="ECO:0000256" key="9">
    <source>
        <dbReference type="SAM" id="MobiDB-lite"/>
    </source>
</evidence>